<reference evidence="1 2" key="1">
    <citation type="submission" date="2018-09" db="EMBL/GenBank/DDBJ databases">
        <title>Genomic Encyclopedia of Type Strains, Phase III (KMG-III): the genomes of soil and plant-associated and newly described type strains.</title>
        <authorList>
            <person name="Whitman W."/>
        </authorList>
    </citation>
    <scope>NUCLEOTIDE SEQUENCE [LARGE SCALE GENOMIC DNA]</scope>
    <source>
        <strain evidence="1 2">CECT 7938</strain>
    </source>
</reference>
<protein>
    <submittedName>
        <fullName evidence="1">Uncharacterized protein</fullName>
    </submittedName>
</protein>
<keyword evidence="2" id="KW-1185">Reference proteome</keyword>
<evidence type="ECO:0000313" key="2">
    <source>
        <dbReference type="Proteomes" id="UP000286246"/>
    </source>
</evidence>
<proteinExistence type="predicted"/>
<sequence>MLLSIRGASAQMKYEIMMSKSEFEKTRQLYILSTE</sequence>
<dbReference type="AlphaFoldDB" id="A0A420BKE5"/>
<accession>A0A420BKE5</accession>
<dbReference type="Proteomes" id="UP000286246">
    <property type="component" value="Unassembled WGS sequence"/>
</dbReference>
<organism evidence="1 2">
    <name type="scientific">Sphingobacterium detergens</name>
    <dbReference type="NCBI Taxonomy" id="1145106"/>
    <lineage>
        <taxon>Bacteria</taxon>
        <taxon>Pseudomonadati</taxon>
        <taxon>Bacteroidota</taxon>
        <taxon>Sphingobacteriia</taxon>
        <taxon>Sphingobacteriales</taxon>
        <taxon>Sphingobacteriaceae</taxon>
        <taxon>Sphingobacterium</taxon>
    </lineage>
</organism>
<comment type="caution">
    <text evidence="1">The sequence shown here is derived from an EMBL/GenBank/DDBJ whole genome shotgun (WGS) entry which is preliminary data.</text>
</comment>
<dbReference type="EMBL" id="RAPY01000001">
    <property type="protein sequence ID" value="RKE57170.1"/>
    <property type="molecule type" value="Genomic_DNA"/>
</dbReference>
<name>A0A420BKE5_SPHD1</name>
<evidence type="ECO:0000313" key="1">
    <source>
        <dbReference type="EMBL" id="RKE57170.1"/>
    </source>
</evidence>
<gene>
    <name evidence="1" type="ORF">DFQ12_2048</name>
</gene>